<organism evidence="2 3">
    <name type="scientific">Panagrolaimus davidi</name>
    <dbReference type="NCBI Taxonomy" id="227884"/>
    <lineage>
        <taxon>Eukaryota</taxon>
        <taxon>Metazoa</taxon>
        <taxon>Ecdysozoa</taxon>
        <taxon>Nematoda</taxon>
        <taxon>Chromadorea</taxon>
        <taxon>Rhabditida</taxon>
        <taxon>Tylenchina</taxon>
        <taxon>Panagrolaimomorpha</taxon>
        <taxon>Panagrolaimoidea</taxon>
        <taxon>Panagrolaimidae</taxon>
        <taxon>Panagrolaimus</taxon>
    </lineage>
</organism>
<dbReference type="AlphaFoldDB" id="A0A914QUF2"/>
<evidence type="ECO:0000313" key="3">
    <source>
        <dbReference type="WBParaSite" id="PDA_v2.g7599.t1"/>
    </source>
</evidence>
<accession>A0A914QUF2</accession>
<proteinExistence type="predicted"/>
<feature type="region of interest" description="Disordered" evidence="1">
    <location>
        <begin position="119"/>
        <end position="141"/>
    </location>
</feature>
<sequence>MGAKGNRPRLTKVVMPASLFQRLVIKNSRALRQHSNAYVRQNIFIRPSLTKEQREKTELQRKQIKYLNTKKNIYCIYADKISIKSIADEHGKRPKPQAVSDAELKELLIEFDANTTTINPRRGVGNGDGENFSMDGEEPML</sequence>
<protein>
    <submittedName>
        <fullName evidence="3">Uncharacterized protein</fullName>
    </submittedName>
</protein>
<dbReference type="WBParaSite" id="PDA_v2.g7599.t1">
    <property type="protein sequence ID" value="PDA_v2.g7599.t1"/>
    <property type="gene ID" value="PDA_v2.g7599"/>
</dbReference>
<keyword evidence="2" id="KW-1185">Reference proteome</keyword>
<evidence type="ECO:0000256" key="1">
    <source>
        <dbReference type="SAM" id="MobiDB-lite"/>
    </source>
</evidence>
<name>A0A914QUF2_9BILA</name>
<evidence type="ECO:0000313" key="2">
    <source>
        <dbReference type="Proteomes" id="UP000887578"/>
    </source>
</evidence>
<dbReference type="Proteomes" id="UP000887578">
    <property type="component" value="Unplaced"/>
</dbReference>
<reference evidence="3" key="1">
    <citation type="submission" date="2022-11" db="UniProtKB">
        <authorList>
            <consortium name="WormBaseParasite"/>
        </authorList>
    </citation>
    <scope>IDENTIFICATION</scope>
</reference>